<dbReference type="Pfam" id="PF05164">
    <property type="entry name" value="ZapA"/>
    <property type="match status" value="1"/>
</dbReference>
<dbReference type="InterPro" id="IPR042233">
    <property type="entry name" value="Cell_div_ZapA_N"/>
</dbReference>
<dbReference type="PANTHER" id="PTHR34981:SF1">
    <property type="entry name" value="CELL DIVISION PROTEIN ZAPA"/>
    <property type="match status" value="1"/>
</dbReference>
<dbReference type="GO" id="GO:0051301">
    <property type="term" value="P:cell division"/>
    <property type="evidence" value="ECO:0007669"/>
    <property type="project" value="UniProtKB-KW"/>
</dbReference>
<evidence type="ECO:0000256" key="7">
    <source>
        <dbReference type="ARBA" id="ARBA00023210"/>
    </source>
</evidence>
<protein>
    <recommendedName>
        <fullName evidence="3">Cell division protein ZapA</fullName>
    </recommendedName>
    <alternativeName>
        <fullName evidence="11">Z ring-associated protein ZapA</fullName>
    </alternativeName>
</protein>
<organism evidence="12 13">
    <name type="scientific">Alkalimarinus alittae</name>
    <dbReference type="NCBI Taxonomy" id="2961619"/>
    <lineage>
        <taxon>Bacteria</taxon>
        <taxon>Pseudomonadati</taxon>
        <taxon>Pseudomonadota</taxon>
        <taxon>Gammaproteobacteria</taxon>
        <taxon>Alteromonadales</taxon>
        <taxon>Alteromonadaceae</taxon>
        <taxon>Alkalimarinus</taxon>
    </lineage>
</organism>
<evidence type="ECO:0000256" key="1">
    <source>
        <dbReference type="ARBA" id="ARBA00004496"/>
    </source>
</evidence>
<dbReference type="PANTHER" id="PTHR34981">
    <property type="entry name" value="CELL DIVISION PROTEIN ZAPA"/>
    <property type="match status" value="1"/>
</dbReference>
<keyword evidence="7" id="KW-0717">Septation</keyword>
<name>A0ABY6N3S8_9ALTE</name>
<evidence type="ECO:0000256" key="3">
    <source>
        <dbReference type="ARBA" id="ARBA00015195"/>
    </source>
</evidence>
<accession>A0ABY6N3S8</accession>
<evidence type="ECO:0000313" key="12">
    <source>
        <dbReference type="EMBL" id="UZE96751.1"/>
    </source>
</evidence>
<evidence type="ECO:0000256" key="6">
    <source>
        <dbReference type="ARBA" id="ARBA00023054"/>
    </source>
</evidence>
<evidence type="ECO:0000256" key="8">
    <source>
        <dbReference type="ARBA" id="ARBA00023306"/>
    </source>
</evidence>
<dbReference type="Gene3D" id="1.20.5.50">
    <property type="match status" value="1"/>
</dbReference>
<evidence type="ECO:0000313" key="13">
    <source>
        <dbReference type="Proteomes" id="UP001163739"/>
    </source>
</evidence>
<dbReference type="RefSeq" id="WP_265048236.1">
    <property type="nucleotide sequence ID" value="NZ_CP100390.1"/>
</dbReference>
<proteinExistence type="inferred from homology"/>
<dbReference type="Gene3D" id="3.30.160.880">
    <property type="entry name" value="Cell division protein ZapA protomer, N-terminal domain"/>
    <property type="match status" value="1"/>
</dbReference>
<keyword evidence="6" id="KW-0175">Coiled coil</keyword>
<evidence type="ECO:0000256" key="2">
    <source>
        <dbReference type="ARBA" id="ARBA00010074"/>
    </source>
</evidence>
<comment type="subcellular location">
    <subcellularLocation>
        <location evidence="1">Cytoplasm</location>
    </subcellularLocation>
</comment>
<keyword evidence="8" id="KW-0131">Cell cycle</keyword>
<dbReference type="Proteomes" id="UP001163739">
    <property type="component" value="Chromosome"/>
</dbReference>
<comment type="subunit">
    <text evidence="10">Homodimer. Interacts with FtsZ.</text>
</comment>
<comment type="similarity">
    <text evidence="2">Belongs to the ZapA family. Type 1 subfamily.</text>
</comment>
<keyword evidence="13" id="KW-1185">Reference proteome</keyword>
<dbReference type="SUPFAM" id="SSF102829">
    <property type="entry name" value="Cell division protein ZapA-like"/>
    <property type="match status" value="1"/>
</dbReference>
<evidence type="ECO:0000256" key="9">
    <source>
        <dbReference type="ARBA" id="ARBA00024910"/>
    </source>
</evidence>
<dbReference type="InterPro" id="IPR036192">
    <property type="entry name" value="Cell_div_ZapA-like_sf"/>
</dbReference>
<evidence type="ECO:0000256" key="5">
    <source>
        <dbReference type="ARBA" id="ARBA00022618"/>
    </source>
</evidence>
<evidence type="ECO:0000256" key="4">
    <source>
        <dbReference type="ARBA" id="ARBA00022490"/>
    </source>
</evidence>
<evidence type="ECO:0000256" key="10">
    <source>
        <dbReference type="ARBA" id="ARBA00026068"/>
    </source>
</evidence>
<comment type="function">
    <text evidence="9">Activator of cell division through the inhibition of FtsZ GTPase activity, therefore promoting FtsZ assembly into bundles of protofilaments necessary for the formation of the division Z ring. It is recruited early at mid-cell but it is not essential for cell division.</text>
</comment>
<evidence type="ECO:0000256" key="11">
    <source>
        <dbReference type="ARBA" id="ARBA00033158"/>
    </source>
</evidence>
<keyword evidence="4" id="KW-0963">Cytoplasm</keyword>
<keyword evidence="5 12" id="KW-0132">Cell division</keyword>
<gene>
    <name evidence="12" type="ORF">NKI27_03090</name>
</gene>
<dbReference type="EMBL" id="CP100390">
    <property type="protein sequence ID" value="UZE96751.1"/>
    <property type="molecule type" value="Genomic_DNA"/>
</dbReference>
<reference evidence="12" key="1">
    <citation type="submission" date="2022-06" db="EMBL/GenBank/DDBJ databases">
        <title>Alkalimarinus sp. nov., isolated from gut of a Alitta virens.</title>
        <authorList>
            <person name="Yang A.I."/>
            <person name="Shin N.-R."/>
        </authorList>
    </citation>
    <scope>NUCLEOTIDE SEQUENCE</scope>
    <source>
        <strain evidence="12">A2M4</strain>
    </source>
</reference>
<dbReference type="InterPro" id="IPR007838">
    <property type="entry name" value="Cell_div_ZapA-like"/>
</dbReference>
<sequence length="95" mass="10627">MSESNTVEVKILDKEYLIACPDEARLQLERAAKHLDNKMREIRNGGKVHGTERIAVMAALNITHDLQQGSQLSEDTNKIIQDLDEKLDAALSKAQ</sequence>